<sequence>MVIAKRDTRTRSLFDELPPAPASAPGSLSCRAEIAHAMSEALKGHDRYDIAAKMSRLPGRDISKHMLDAYTAESREDHIPPFDTAIAFDLATGANTLTTFAAQKIGAKLAVGQEALDAKLGQLERIRDEATKQIKQLKRAMEDSHE</sequence>
<evidence type="ECO:0000313" key="4">
    <source>
        <dbReference type="Proteomes" id="UP000198640"/>
    </source>
</evidence>
<feature type="compositionally biased region" description="Basic and acidic residues" evidence="2">
    <location>
        <begin position="1"/>
        <end position="14"/>
    </location>
</feature>
<keyword evidence="4" id="KW-1185">Reference proteome</keyword>
<evidence type="ECO:0000256" key="2">
    <source>
        <dbReference type="SAM" id="MobiDB-lite"/>
    </source>
</evidence>
<accession>A0A1H3FGP0</accession>
<organism evidence="3 4">
    <name type="scientific">Nitrosomonas halophila</name>
    <dbReference type="NCBI Taxonomy" id="44576"/>
    <lineage>
        <taxon>Bacteria</taxon>
        <taxon>Pseudomonadati</taxon>
        <taxon>Pseudomonadota</taxon>
        <taxon>Betaproteobacteria</taxon>
        <taxon>Nitrosomonadales</taxon>
        <taxon>Nitrosomonadaceae</taxon>
        <taxon>Nitrosomonas</taxon>
    </lineage>
</organism>
<feature type="coiled-coil region" evidence="1">
    <location>
        <begin position="113"/>
        <end position="143"/>
    </location>
</feature>
<gene>
    <name evidence="3" type="ORF">SAMN05421881_101175</name>
</gene>
<dbReference type="RefSeq" id="WP_090412536.1">
    <property type="nucleotide sequence ID" value="NZ_FNOY01000011.1"/>
</dbReference>
<dbReference type="STRING" id="44576.SAMN05421881_101175"/>
<keyword evidence="1" id="KW-0175">Coiled coil</keyword>
<name>A0A1H3FGP0_9PROT</name>
<dbReference type="EMBL" id="FNOY01000011">
    <property type="protein sequence ID" value="SDX89548.1"/>
    <property type="molecule type" value="Genomic_DNA"/>
</dbReference>
<dbReference type="PROSITE" id="PS51257">
    <property type="entry name" value="PROKAR_LIPOPROTEIN"/>
    <property type="match status" value="1"/>
</dbReference>
<feature type="region of interest" description="Disordered" evidence="2">
    <location>
        <begin position="1"/>
        <end position="25"/>
    </location>
</feature>
<evidence type="ECO:0000256" key="1">
    <source>
        <dbReference type="SAM" id="Coils"/>
    </source>
</evidence>
<reference evidence="3 4" key="1">
    <citation type="submission" date="2016-10" db="EMBL/GenBank/DDBJ databases">
        <authorList>
            <person name="de Groot N.N."/>
        </authorList>
    </citation>
    <scope>NUCLEOTIDE SEQUENCE [LARGE SCALE GENOMIC DNA]</scope>
    <source>
        <strain evidence="3 4">Nm1</strain>
    </source>
</reference>
<dbReference type="Proteomes" id="UP000198640">
    <property type="component" value="Unassembled WGS sequence"/>
</dbReference>
<evidence type="ECO:0000313" key="3">
    <source>
        <dbReference type="EMBL" id="SDX89548.1"/>
    </source>
</evidence>
<dbReference type="OrthoDB" id="5957385at2"/>
<proteinExistence type="predicted"/>
<protein>
    <submittedName>
        <fullName evidence="3">Uncharacterized protein</fullName>
    </submittedName>
</protein>
<dbReference type="AlphaFoldDB" id="A0A1H3FGP0"/>